<dbReference type="InterPro" id="IPR018502">
    <property type="entry name" value="Annexin_repeat"/>
</dbReference>
<dbReference type="Gene3D" id="1.10.220.10">
    <property type="entry name" value="Annexin"/>
    <property type="match status" value="2"/>
</dbReference>
<dbReference type="EMBL" id="CP042433">
    <property type="protein sequence ID" value="QEC56579.1"/>
    <property type="molecule type" value="Genomic_DNA"/>
</dbReference>
<dbReference type="Proteomes" id="UP000321204">
    <property type="component" value="Chromosome"/>
</dbReference>
<evidence type="ECO:0000256" key="2">
    <source>
        <dbReference type="SAM" id="Phobius"/>
    </source>
</evidence>
<dbReference type="AlphaFoldDB" id="A0A5B8UK86"/>
<organism evidence="3 4">
    <name type="scientific">Flavisolibacter ginsenosidimutans</name>
    <dbReference type="NCBI Taxonomy" id="661481"/>
    <lineage>
        <taxon>Bacteria</taxon>
        <taxon>Pseudomonadati</taxon>
        <taxon>Bacteroidota</taxon>
        <taxon>Chitinophagia</taxon>
        <taxon>Chitinophagales</taxon>
        <taxon>Chitinophagaceae</taxon>
        <taxon>Flavisolibacter</taxon>
    </lineage>
</organism>
<keyword evidence="4" id="KW-1185">Reference proteome</keyword>
<dbReference type="GO" id="GO:0005544">
    <property type="term" value="F:calcium-dependent phospholipid binding"/>
    <property type="evidence" value="ECO:0007669"/>
    <property type="project" value="InterPro"/>
</dbReference>
<dbReference type="GO" id="GO:0005509">
    <property type="term" value="F:calcium ion binding"/>
    <property type="evidence" value="ECO:0007669"/>
    <property type="project" value="InterPro"/>
</dbReference>
<feature type="transmembrane region" description="Helical" evidence="2">
    <location>
        <begin position="20"/>
        <end position="39"/>
    </location>
</feature>
<dbReference type="SUPFAM" id="SSF47874">
    <property type="entry name" value="Annexin"/>
    <property type="match status" value="1"/>
</dbReference>
<gene>
    <name evidence="3" type="ORF">FSB75_11970</name>
</gene>
<dbReference type="RefSeq" id="WP_146787595.1">
    <property type="nucleotide sequence ID" value="NZ_BAABIO010000001.1"/>
</dbReference>
<dbReference type="KEGG" id="fgg:FSB75_11970"/>
<keyword evidence="2" id="KW-0812">Transmembrane</keyword>
<evidence type="ECO:0000313" key="3">
    <source>
        <dbReference type="EMBL" id="QEC56579.1"/>
    </source>
</evidence>
<keyword evidence="1" id="KW-0677">Repeat</keyword>
<keyword evidence="2" id="KW-1133">Transmembrane helix</keyword>
<protein>
    <submittedName>
        <fullName evidence="3">Annexin</fullName>
    </submittedName>
</protein>
<accession>A0A5B8UK86</accession>
<evidence type="ECO:0000313" key="4">
    <source>
        <dbReference type="Proteomes" id="UP000321204"/>
    </source>
</evidence>
<dbReference type="InterPro" id="IPR037104">
    <property type="entry name" value="Annexin_sf"/>
</dbReference>
<name>A0A5B8UK86_9BACT</name>
<keyword evidence="2" id="KW-0472">Membrane</keyword>
<dbReference type="PROSITE" id="PS51897">
    <property type="entry name" value="ANNEXIN_2"/>
    <property type="match status" value="1"/>
</dbReference>
<reference evidence="3 4" key="1">
    <citation type="journal article" date="2015" name="Int. J. Syst. Evol. Microbiol.">
        <title>Flavisolibacter ginsenosidimutans sp. nov., with ginsenoside-converting activity isolated from soil used for cultivating ginseng.</title>
        <authorList>
            <person name="Zhao Y."/>
            <person name="Liu Q."/>
            <person name="Kang M.S."/>
            <person name="Jin F."/>
            <person name="Yu H."/>
            <person name="Im W.T."/>
        </authorList>
    </citation>
    <scope>NUCLEOTIDE SEQUENCE [LARGE SCALE GENOMIC DNA]</scope>
    <source>
        <strain evidence="3 4">Gsoil 636</strain>
    </source>
</reference>
<dbReference type="OrthoDB" id="979852at2"/>
<sequence length="231" mass="26148">MKNSSAYEHDDFTLKEKLTYGIVGLVVLSGTFLLGRSVVRGARSTSEQKKTYEDGNAASFAQQLKMAFENDNYFGWGTDEEGIRDVIRKVPSKDYFKQVINSYQKLYARSLMGDLKEELAASEYNEMLAIIAGKPDKITGNYSPIVTSQQYLAWAKRLKAAFDITYWFVPGTDEPAIKAVFMEIPTQADFQKVAAAYLKEYGNELMSDLKSELEFWEIGSMMDIINNKPKV</sequence>
<evidence type="ECO:0000256" key="1">
    <source>
        <dbReference type="ARBA" id="ARBA00022737"/>
    </source>
</evidence>
<proteinExistence type="predicted"/>